<organism evidence="7 8">
    <name type="scientific">Psilocybe cyanescens</name>
    <dbReference type="NCBI Taxonomy" id="93625"/>
    <lineage>
        <taxon>Eukaryota</taxon>
        <taxon>Fungi</taxon>
        <taxon>Dikarya</taxon>
        <taxon>Basidiomycota</taxon>
        <taxon>Agaricomycotina</taxon>
        <taxon>Agaricomycetes</taxon>
        <taxon>Agaricomycetidae</taxon>
        <taxon>Agaricales</taxon>
        <taxon>Agaricineae</taxon>
        <taxon>Strophariaceae</taxon>
        <taxon>Psilocybe</taxon>
    </lineage>
</organism>
<sequence>MSGQPSDALAPGQTSLNLGFSSAFISNSVVHMAGPPIIHEGWVLKKRRKKMQGFARRYFTLYQSGMLSYAFEPGQPIRDHIFLHNAAISTAPGRKDVHIDSNTATFHIKCLSTDDFDKWMKFISVGLEAKKASIYRQASRKTSLNLNLNRSGTLLEEMGSSITELENSITSLSLELNPPRIPSLNKKHAHSKESMFGLFKRPHHHPAQEGSPDSNSHDGHRSSTGHETLQEVKARFEVVKAQHASLVKVMQESLNESAQHMVPLPATVEEEETVEHFGQRTSTPVTRKSFRDSIASTSDSVMEWFDAVDEGPQEFIMELGQDLSEPGSRLLSTSAETSSIDTDFESSSASEPLRESVSSGTAQIVRRTQLPCLPPSDEGSLFTILKKNVGKDLSTITFPVTFNEPLTMLQRTAEEVEYHHLLDEAAAANDPVTRMSYIAAFAISGYAHTRHRSGRKGFNPMLAETYEDIRMKFIAEKVRHNPLEIAYHAEGVNWELSATSCGKTKFWGQYNFVGLSRGITISRISGKSLEIIPLGINRLRIGNESYVWKKPSSFIRNLMVGTKYFEHSGKMTIENTITQYRCVIDFKQNGYWGPTNVVSAVVLDADGDTVGQLDGKWDDQISQMLDASHFHVLWKINPFPKNSPECYGFTSYTITLNEVASDAVGKLPPTDSRLRPDVRALENGELDLAEEEKLRVEQMQRERRNKGEEREPRWFKQVGDEWHYTGGYWEGRSRGWKQKTILPLW</sequence>
<dbReference type="OrthoDB" id="1854502at2759"/>
<gene>
    <name evidence="7" type="ORF">CVT25_004237</name>
</gene>
<keyword evidence="4" id="KW-0446">Lipid-binding</keyword>
<feature type="region of interest" description="Disordered" evidence="5">
    <location>
        <begin position="326"/>
        <end position="361"/>
    </location>
</feature>
<dbReference type="GO" id="GO:0005886">
    <property type="term" value="C:plasma membrane"/>
    <property type="evidence" value="ECO:0007669"/>
    <property type="project" value="TreeGrafter"/>
</dbReference>
<dbReference type="GO" id="GO:0035621">
    <property type="term" value="P:ER to Golgi ceramide transport"/>
    <property type="evidence" value="ECO:0007669"/>
    <property type="project" value="TreeGrafter"/>
</dbReference>
<dbReference type="SMART" id="SM00233">
    <property type="entry name" value="PH"/>
    <property type="match status" value="1"/>
</dbReference>
<proteinExistence type="inferred from homology"/>
<evidence type="ECO:0000256" key="4">
    <source>
        <dbReference type="ARBA" id="ARBA00023121"/>
    </source>
</evidence>
<evidence type="ECO:0000256" key="3">
    <source>
        <dbReference type="ARBA" id="ARBA00023055"/>
    </source>
</evidence>
<keyword evidence="2" id="KW-0813">Transport</keyword>
<dbReference type="Gene3D" id="2.30.29.30">
    <property type="entry name" value="Pleckstrin-homology domain (PH domain)/Phosphotyrosine-binding domain (PTB)"/>
    <property type="match status" value="1"/>
</dbReference>
<dbReference type="InterPro" id="IPR001849">
    <property type="entry name" value="PH_domain"/>
</dbReference>
<dbReference type="GO" id="GO:0097038">
    <property type="term" value="C:perinuclear endoplasmic reticulum"/>
    <property type="evidence" value="ECO:0007669"/>
    <property type="project" value="TreeGrafter"/>
</dbReference>
<protein>
    <recommendedName>
        <fullName evidence="6">PH domain-containing protein</fullName>
    </recommendedName>
</protein>
<dbReference type="InterPro" id="IPR000648">
    <property type="entry name" value="Oxysterol-bd"/>
</dbReference>
<evidence type="ECO:0000313" key="7">
    <source>
        <dbReference type="EMBL" id="PPQ69061.1"/>
    </source>
</evidence>
<dbReference type="STRING" id="93625.A0A409VS07"/>
<dbReference type="PANTHER" id="PTHR10972">
    <property type="entry name" value="OXYSTEROL-BINDING PROTEIN-RELATED"/>
    <property type="match status" value="1"/>
</dbReference>
<comment type="caution">
    <text evidence="7">The sequence shown here is derived from an EMBL/GenBank/DDBJ whole genome shotgun (WGS) entry which is preliminary data.</text>
</comment>
<keyword evidence="8" id="KW-1185">Reference proteome</keyword>
<dbReference type="InterPro" id="IPR041680">
    <property type="entry name" value="PH_8"/>
</dbReference>
<dbReference type="PROSITE" id="PS50003">
    <property type="entry name" value="PH_DOMAIN"/>
    <property type="match status" value="1"/>
</dbReference>
<dbReference type="Proteomes" id="UP000283269">
    <property type="component" value="Unassembled WGS sequence"/>
</dbReference>
<dbReference type="EMBL" id="NHYD01003943">
    <property type="protein sequence ID" value="PPQ69061.1"/>
    <property type="molecule type" value="Genomic_DNA"/>
</dbReference>
<dbReference type="GO" id="GO:0034727">
    <property type="term" value="P:piecemeal microautophagy of the nucleus"/>
    <property type="evidence" value="ECO:0007669"/>
    <property type="project" value="TreeGrafter"/>
</dbReference>
<keyword evidence="3" id="KW-0445">Lipid transport</keyword>
<feature type="domain" description="PH" evidence="6">
    <location>
        <begin position="36"/>
        <end position="128"/>
    </location>
</feature>
<dbReference type="Gene3D" id="3.30.70.3490">
    <property type="match status" value="1"/>
</dbReference>
<dbReference type="GO" id="GO:0030011">
    <property type="term" value="P:maintenance of cell polarity"/>
    <property type="evidence" value="ECO:0007669"/>
    <property type="project" value="TreeGrafter"/>
</dbReference>
<dbReference type="InterPro" id="IPR037239">
    <property type="entry name" value="OSBP_sf"/>
</dbReference>
<name>A0A409VS07_PSICY</name>
<dbReference type="CDD" id="cd13289">
    <property type="entry name" value="PH_Osh3p_yeast"/>
    <property type="match status" value="1"/>
</dbReference>
<dbReference type="InParanoid" id="A0A409VS07"/>
<evidence type="ECO:0000313" key="8">
    <source>
        <dbReference type="Proteomes" id="UP000283269"/>
    </source>
</evidence>
<evidence type="ECO:0000256" key="5">
    <source>
        <dbReference type="SAM" id="MobiDB-lite"/>
    </source>
</evidence>
<accession>A0A409VS07</accession>
<comment type="similarity">
    <text evidence="1">Belongs to the OSBP family.</text>
</comment>
<evidence type="ECO:0000259" key="6">
    <source>
        <dbReference type="PROSITE" id="PS50003"/>
    </source>
</evidence>
<dbReference type="GO" id="GO:0032934">
    <property type="term" value="F:sterol binding"/>
    <property type="evidence" value="ECO:0007669"/>
    <property type="project" value="TreeGrafter"/>
</dbReference>
<dbReference type="SUPFAM" id="SSF50729">
    <property type="entry name" value="PH domain-like"/>
    <property type="match status" value="1"/>
</dbReference>
<dbReference type="GO" id="GO:0005829">
    <property type="term" value="C:cytosol"/>
    <property type="evidence" value="ECO:0007669"/>
    <property type="project" value="TreeGrafter"/>
</dbReference>
<dbReference type="PANTHER" id="PTHR10972:SF203">
    <property type="entry name" value="OXYSTEROL-BINDING PROTEIN HOMOLOG 3"/>
    <property type="match status" value="1"/>
</dbReference>
<reference evidence="7 8" key="1">
    <citation type="journal article" date="2018" name="Evol. Lett.">
        <title>Horizontal gene cluster transfer increased hallucinogenic mushroom diversity.</title>
        <authorList>
            <person name="Reynolds H.T."/>
            <person name="Vijayakumar V."/>
            <person name="Gluck-Thaler E."/>
            <person name="Korotkin H.B."/>
            <person name="Matheny P.B."/>
            <person name="Slot J.C."/>
        </authorList>
    </citation>
    <scope>NUCLEOTIDE SEQUENCE [LARGE SCALE GENOMIC DNA]</scope>
    <source>
        <strain evidence="7 8">2631</strain>
    </source>
</reference>
<dbReference type="FunCoup" id="A0A409VS07">
    <property type="interactions" value="119"/>
</dbReference>
<dbReference type="Pfam" id="PF01237">
    <property type="entry name" value="Oxysterol_BP"/>
    <property type="match status" value="2"/>
</dbReference>
<dbReference type="GO" id="GO:0032541">
    <property type="term" value="C:cortical endoplasmic reticulum"/>
    <property type="evidence" value="ECO:0007669"/>
    <property type="project" value="TreeGrafter"/>
</dbReference>
<feature type="compositionally biased region" description="Polar residues" evidence="5">
    <location>
        <begin position="330"/>
        <end position="361"/>
    </location>
</feature>
<dbReference type="SUPFAM" id="SSF144000">
    <property type="entry name" value="Oxysterol-binding protein-like"/>
    <property type="match status" value="1"/>
</dbReference>
<evidence type="ECO:0000256" key="1">
    <source>
        <dbReference type="ARBA" id="ARBA00008842"/>
    </source>
</evidence>
<dbReference type="Gene3D" id="2.40.160.120">
    <property type="match status" value="1"/>
</dbReference>
<dbReference type="GO" id="GO:0006887">
    <property type="term" value="P:exocytosis"/>
    <property type="evidence" value="ECO:0007669"/>
    <property type="project" value="TreeGrafter"/>
</dbReference>
<feature type="region of interest" description="Disordered" evidence="5">
    <location>
        <begin position="201"/>
        <end position="228"/>
    </location>
</feature>
<dbReference type="Pfam" id="PF15409">
    <property type="entry name" value="PH_8"/>
    <property type="match status" value="1"/>
</dbReference>
<dbReference type="GO" id="GO:0006897">
    <property type="term" value="P:endocytosis"/>
    <property type="evidence" value="ECO:0007669"/>
    <property type="project" value="TreeGrafter"/>
</dbReference>
<dbReference type="InterPro" id="IPR011993">
    <property type="entry name" value="PH-like_dom_sf"/>
</dbReference>
<evidence type="ECO:0000256" key="2">
    <source>
        <dbReference type="ARBA" id="ARBA00022448"/>
    </source>
</evidence>
<dbReference type="AlphaFoldDB" id="A0A409VS07"/>